<comment type="caution">
    <text evidence="1">The sequence shown here is derived from an EMBL/GenBank/DDBJ whole genome shotgun (WGS) entry which is preliminary data.</text>
</comment>
<dbReference type="VEuPathDB" id="FungiDB:TRICI_006801"/>
<dbReference type="EMBL" id="SWFS01000571">
    <property type="protein sequence ID" value="KAA8897039.1"/>
    <property type="molecule type" value="Genomic_DNA"/>
</dbReference>
<sequence length="337" mass="37984">MSTEPVVVDLADLRDGKVDEVLEDAFGPDSLGIIIIRGLSEEYQQLRHDVLLGASQLAQLDPKELEKLEDEESSWLIGWSRGKEKLRNNEPDNLKGSYYINCGTFVHSEGLKDVELVDEKRDYPDLKGYVSNNLWPSQLPQFENNVKKLCKLIIDTATVVAQACDRFMVKKGIPLADTNYLEKIVRTSTTTKARLLHYFPAESTDDDPDDSWCGQHIDHSCLTGLTSAMLIDERADAQTELNKSPDPDAGLYIRNRRDQVVKVAIPKDCLAFQTGEALQLVTQNQFKAVPHYVRGAKAPGVARNTLAVFCQPSLHQVIDNDDYTFAQFCRDLIKRYH</sequence>
<keyword evidence="2" id="KW-1185">Reference proteome</keyword>
<dbReference type="Proteomes" id="UP000761534">
    <property type="component" value="Unassembled WGS sequence"/>
</dbReference>
<organism evidence="1 2">
    <name type="scientific">Trichomonascus ciferrii</name>
    <dbReference type="NCBI Taxonomy" id="44093"/>
    <lineage>
        <taxon>Eukaryota</taxon>
        <taxon>Fungi</taxon>
        <taxon>Dikarya</taxon>
        <taxon>Ascomycota</taxon>
        <taxon>Saccharomycotina</taxon>
        <taxon>Dipodascomycetes</taxon>
        <taxon>Dipodascales</taxon>
        <taxon>Trichomonascaceae</taxon>
        <taxon>Trichomonascus</taxon>
        <taxon>Trichomonascus ciferrii complex</taxon>
    </lineage>
</organism>
<dbReference type="PANTHER" id="PTHR48420">
    <property type="entry name" value="NON-HAEM DIOXYGENASE N-TERMINAL DOMAIN-CONTAINING PROTEIN"/>
    <property type="match status" value="1"/>
</dbReference>
<dbReference type="PANTHER" id="PTHR48420:SF1">
    <property type="entry name" value="NON-HAEM DIOXYGENASE N-TERMINAL DOMAIN-CONTAINING PROTEIN"/>
    <property type="match status" value="1"/>
</dbReference>
<evidence type="ECO:0000313" key="2">
    <source>
        <dbReference type="Proteomes" id="UP000761534"/>
    </source>
</evidence>
<dbReference type="AlphaFoldDB" id="A0A642UKB6"/>
<dbReference type="SUPFAM" id="SSF51197">
    <property type="entry name" value="Clavaminate synthase-like"/>
    <property type="match status" value="1"/>
</dbReference>
<protein>
    <submittedName>
        <fullName evidence="1">Uncharacterized protein</fullName>
    </submittedName>
</protein>
<name>A0A642UKB6_9ASCO</name>
<reference evidence="1" key="1">
    <citation type="journal article" date="2019" name="G3 (Bethesda)">
        <title>Genome Assemblies of Two Rare Opportunistic Yeast Pathogens: Diutina rugosa (syn. Candida rugosa) and Trichomonascus ciferrii (syn. Candida ciferrii).</title>
        <authorList>
            <person name="Mixao V."/>
            <person name="Saus E."/>
            <person name="Hansen A.P."/>
            <person name="Lass-Florl C."/>
            <person name="Gabaldon T."/>
        </authorList>
    </citation>
    <scope>NUCLEOTIDE SEQUENCE</scope>
    <source>
        <strain evidence="1">CBS 4856</strain>
    </source>
</reference>
<accession>A0A642UKB6</accession>
<proteinExistence type="predicted"/>
<dbReference type="Gene3D" id="2.60.120.330">
    <property type="entry name" value="B-lactam Antibiotic, Isopenicillin N Synthase, Chain"/>
    <property type="match status" value="1"/>
</dbReference>
<gene>
    <name evidence="1" type="ORF">TRICI_006801</name>
</gene>
<evidence type="ECO:0000313" key="1">
    <source>
        <dbReference type="EMBL" id="KAA8897039.1"/>
    </source>
</evidence>
<dbReference type="OrthoDB" id="438224at2759"/>
<dbReference type="InterPro" id="IPR027443">
    <property type="entry name" value="IPNS-like_sf"/>
</dbReference>